<evidence type="ECO:0000313" key="3">
    <source>
        <dbReference type="Proteomes" id="UP000606193"/>
    </source>
</evidence>
<keyword evidence="3" id="KW-1185">Reference proteome</keyword>
<dbReference type="Proteomes" id="UP000606193">
    <property type="component" value="Unassembled WGS sequence"/>
</dbReference>
<feature type="transmembrane region" description="Helical" evidence="1">
    <location>
        <begin position="198"/>
        <end position="223"/>
    </location>
</feature>
<dbReference type="RefSeq" id="WP_249298111.1">
    <property type="nucleotide sequence ID" value="NZ_JACRSX010000013.1"/>
</dbReference>
<organism evidence="2 3">
    <name type="scientific">Jutongia huaianensis</name>
    <dbReference type="NCBI Taxonomy" id="2763668"/>
    <lineage>
        <taxon>Bacteria</taxon>
        <taxon>Bacillati</taxon>
        <taxon>Bacillota</taxon>
        <taxon>Clostridia</taxon>
        <taxon>Lachnospirales</taxon>
        <taxon>Lachnospiraceae</taxon>
        <taxon>Jutongia</taxon>
    </lineage>
</organism>
<evidence type="ECO:0000313" key="2">
    <source>
        <dbReference type="EMBL" id="MBC8562858.1"/>
    </source>
</evidence>
<proteinExistence type="predicted"/>
<protein>
    <submittedName>
        <fullName evidence="2">Uncharacterized protein</fullName>
    </submittedName>
</protein>
<feature type="transmembrane region" description="Helical" evidence="1">
    <location>
        <begin position="136"/>
        <end position="153"/>
    </location>
</feature>
<feature type="transmembrane region" description="Helical" evidence="1">
    <location>
        <begin position="65"/>
        <end position="84"/>
    </location>
</feature>
<accession>A0ABR7N2K3</accession>
<keyword evidence="1" id="KW-0812">Transmembrane</keyword>
<keyword evidence="1" id="KW-0472">Membrane</keyword>
<sequence>MKRKIKVVHIYLLTFLLFYFGIFILLQNVPGLNYFAIVLVMTALLFSCVPDALINLELMHINICWYKSDLITKMIVFMLTYFYLKNFTYPEIFLLIIGLSIINVVSAFMIWREVKNVSLSADEIKEKLQQVNDEKTAQVLPYLAGYSICAAFFANMQDFFGEILICGIIYLFVNVYIVEKIIFVLKNNGIKSVNKYRVIFWLIHILNMIFAIGKYDMMCYFMAGDYWMICLDLLNKNKTAIVKEKKSS</sequence>
<dbReference type="EMBL" id="JACRSX010000013">
    <property type="protein sequence ID" value="MBC8562858.1"/>
    <property type="molecule type" value="Genomic_DNA"/>
</dbReference>
<evidence type="ECO:0000256" key="1">
    <source>
        <dbReference type="SAM" id="Phobius"/>
    </source>
</evidence>
<feature type="transmembrane region" description="Helical" evidence="1">
    <location>
        <begin position="90"/>
        <end position="111"/>
    </location>
</feature>
<gene>
    <name evidence="2" type="ORF">H8704_09510</name>
</gene>
<reference evidence="2 3" key="1">
    <citation type="submission" date="2020-08" db="EMBL/GenBank/DDBJ databases">
        <title>Genome public.</title>
        <authorList>
            <person name="Liu C."/>
            <person name="Sun Q."/>
        </authorList>
    </citation>
    <scope>NUCLEOTIDE SEQUENCE [LARGE SCALE GENOMIC DNA]</scope>
    <source>
        <strain evidence="2 3">NSJ-37</strain>
    </source>
</reference>
<keyword evidence="1" id="KW-1133">Transmembrane helix</keyword>
<feature type="transmembrane region" description="Helical" evidence="1">
    <location>
        <begin position="7"/>
        <end position="26"/>
    </location>
</feature>
<comment type="caution">
    <text evidence="2">The sequence shown here is derived from an EMBL/GenBank/DDBJ whole genome shotgun (WGS) entry which is preliminary data.</text>
</comment>
<feature type="transmembrane region" description="Helical" evidence="1">
    <location>
        <begin position="159"/>
        <end position="177"/>
    </location>
</feature>
<feature type="transmembrane region" description="Helical" evidence="1">
    <location>
        <begin position="32"/>
        <end position="53"/>
    </location>
</feature>
<name>A0ABR7N2K3_9FIRM</name>